<dbReference type="InterPro" id="IPR046947">
    <property type="entry name" value="LytR-like"/>
</dbReference>
<protein>
    <recommendedName>
        <fullName evidence="2">HTH LytTR-type domain-containing protein</fullName>
    </recommendedName>
</protein>
<reference evidence="3" key="1">
    <citation type="submission" date="2019-08" db="EMBL/GenBank/DDBJ databases">
        <authorList>
            <person name="Kucharzyk K."/>
            <person name="Murdoch R.W."/>
            <person name="Higgins S."/>
            <person name="Loffler F."/>
        </authorList>
    </citation>
    <scope>NUCLEOTIDE SEQUENCE</scope>
</reference>
<comment type="caution">
    <text evidence="3">The sequence shown here is derived from an EMBL/GenBank/DDBJ whole genome shotgun (WGS) entry which is preliminary data.</text>
</comment>
<organism evidence="3">
    <name type="scientific">bioreactor metagenome</name>
    <dbReference type="NCBI Taxonomy" id="1076179"/>
    <lineage>
        <taxon>unclassified sequences</taxon>
        <taxon>metagenomes</taxon>
        <taxon>ecological metagenomes</taxon>
    </lineage>
</organism>
<feature type="domain" description="HTH LytTR-type" evidence="2">
    <location>
        <begin position="76"/>
        <end position="180"/>
    </location>
</feature>
<dbReference type="Pfam" id="PF04397">
    <property type="entry name" value="LytTR"/>
    <property type="match status" value="1"/>
</dbReference>
<evidence type="ECO:0000313" key="3">
    <source>
        <dbReference type="EMBL" id="MPM90970.1"/>
    </source>
</evidence>
<dbReference type="AlphaFoldDB" id="A0A645DND4"/>
<gene>
    <name evidence="3" type="ORF">SDC9_138094</name>
</gene>
<keyword evidence="1" id="KW-0812">Transmembrane</keyword>
<accession>A0A645DND4</accession>
<dbReference type="Gene3D" id="2.40.50.1020">
    <property type="entry name" value="LytTr DNA-binding domain"/>
    <property type="match status" value="1"/>
</dbReference>
<dbReference type="GO" id="GO:0003677">
    <property type="term" value="F:DNA binding"/>
    <property type="evidence" value="ECO:0007669"/>
    <property type="project" value="InterPro"/>
</dbReference>
<dbReference type="GO" id="GO:0000156">
    <property type="term" value="F:phosphorelay response regulator activity"/>
    <property type="evidence" value="ECO:0007669"/>
    <property type="project" value="InterPro"/>
</dbReference>
<dbReference type="SMART" id="SM00850">
    <property type="entry name" value="LytTR"/>
    <property type="match status" value="1"/>
</dbReference>
<keyword evidence="1" id="KW-1133">Transmembrane helix</keyword>
<dbReference type="PROSITE" id="PS50930">
    <property type="entry name" value="HTH_LYTTR"/>
    <property type="match status" value="1"/>
</dbReference>
<proteinExistence type="predicted"/>
<sequence>MGIAFLIETWAIDKSLEALFISMLPIRGLLSLIAYLFVIILLRKKNYEEDCDHERIILNEKEILPVETEVKELERFAVKSGTKIHVVLVTEIICLMADGDYVQVVTEKGKFLKEQTMKYFETNLPGNRFVRVHRSCIVNIEAISRIDLYEKQSQQLMLKSGDKIKVSQNGYKMLREKLKL</sequence>
<evidence type="ECO:0000256" key="1">
    <source>
        <dbReference type="SAM" id="Phobius"/>
    </source>
</evidence>
<feature type="transmembrane region" description="Helical" evidence="1">
    <location>
        <begin position="20"/>
        <end position="42"/>
    </location>
</feature>
<dbReference type="PANTHER" id="PTHR37299">
    <property type="entry name" value="TRANSCRIPTIONAL REGULATOR-RELATED"/>
    <property type="match status" value="1"/>
</dbReference>
<dbReference type="EMBL" id="VSSQ01038097">
    <property type="protein sequence ID" value="MPM90970.1"/>
    <property type="molecule type" value="Genomic_DNA"/>
</dbReference>
<keyword evidence="1" id="KW-0472">Membrane</keyword>
<dbReference type="PANTHER" id="PTHR37299:SF1">
    <property type="entry name" value="STAGE 0 SPORULATION PROTEIN A HOMOLOG"/>
    <property type="match status" value="1"/>
</dbReference>
<name>A0A645DND4_9ZZZZ</name>
<evidence type="ECO:0000259" key="2">
    <source>
        <dbReference type="PROSITE" id="PS50930"/>
    </source>
</evidence>
<dbReference type="InterPro" id="IPR007492">
    <property type="entry name" value="LytTR_DNA-bd_dom"/>
</dbReference>